<evidence type="ECO:0000313" key="5">
    <source>
        <dbReference type="EMBL" id="GAM64831.1"/>
    </source>
</evidence>
<dbReference type="GO" id="GO:0051191">
    <property type="term" value="P:prosthetic group biosynthetic process"/>
    <property type="evidence" value="ECO:0007669"/>
    <property type="project" value="InterPro"/>
</dbReference>
<dbReference type="EMBL" id="BBSA01000015">
    <property type="protein sequence ID" value="GAM64831.1"/>
    <property type="molecule type" value="Genomic_DNA"/>
</dbReference>
<comment type="catalytic activity">
    <reaction evidence="4">
        <text>apo-[citrate lyase ACP] + 2'-(5''-triphospho-alpha-D-ribosyl)-3'-dephospho-CoA = holo-[citrate lyase ACP] + diphosphate</text>
        <dbReference type="Rhea" id="RHEA:16333"/>
        <dbReference type="Rhea" id="RHEA-COMP:10157"/>
        <dbReference type="Rhea" id="RHEA-COMP:10158"/>
        <dbReference type="ChEBI" id="CHEBI:29999"/>
        <dbReference type="ChEBI" id="CHEBI:33019"/>
        <dbReference type="ChEBI" id="CHEBI:61378"/>
        <dbReference type="ChEBI" id="CHEBI:82683"/>
        <dbReference type="EC" id="2.7.7.61"/>
    </reaction>
</comment>
<accession>A0A0B8PEU2</accession>
<comment type="caution">
    <text evidence="5">The sequence shown here is derived from an EMBL/GenBank/DDBJ whole genome shotgun (WGS) entry which is preliminary data.</text>
</comment>
<keyword evidence="2 5" id="KW-0808">Transferase</keyword>
<evidence type="ECO:0000256" key="1">
    <source>
        <dbReference type="ARBA" id="ARBA00012524"/>
    </source>
</evidence>
<dbReference type="Pfam" id="PF03802">
    <property type="entry name" value="CitX"/>
    <property type="match status" value="1"/>
</dbReference>
<dbReference type="AlphaFoldDB" id="A0A0B8PEU2"/>
<reference evidence="5 6" key="2">
    <citation type="submission" date="2015-01" db="EMBL/GenBank/DDBJ databases">
        <authorList>
            <consortium name="NBRP consortium"/>
            <person name="Sawabe T."/>
            <person name="Meirelles P."/>
            <person name="Feng G."/>
            <person name="Sayaka M."/>
            <person name="Hattori M."/>
            <person name="Ohkuma M."/>
        </authorList>
    </citation>
    <scope>NUCLEOTIDE SEQUENCE [LARGE SCALE GENOMIC DNA]</scope>
    <source>
        <strain evidence="5 6">JCM19232</strain>
    </source>
</reference>
<sequence length="170" mass="19241">MFKGVPITAIDVMEFRDRIASTQRIWQQLQAPQLISFTVNMMGNVKVNEASSRVFLQGRLAIDNWVQGTSLNILRQEQFNDKAGYHYLVAVNYHDADEIKKAMIALEESLPLGRLMDIDVIDRDGKPLSRTKLGFGQRQCIVCDQPAKACARSQAHSPMELQKALLEMFS</sequence>
<dbReference type="InterPro" id="IPR005551">
    <property type="entry name" value="CitX"/>
</dbReference>
<organism evidence="5 6">
    <name type="scientific">Vibrio ishigakensis</name>
    <dbReference type="NCBI Taxonomy" id="1481914"/>
    <lineage>
        <taxon>Bacteria</taxon>
        <taxon>Pseudomonadati</taxon>
        <taxon>Pseudomonadota</taxon>
        <taxon>Gammaproteobacteria</taxon>
        <taxon>Vibrionales</taxon>
        <taxon>Vibrionaceae</taxon>
        <taxon>Vibrio</taxon>
    </lineage>
</organism>
<dbReference type="Proteomes" id="UP000031670">
    <property type="component" value="Unassembled WGS sequence"/>
</dbReference>
<protein>
    <recommendedName>
        <fullName evidence="1">citrate lyase holo-[acyl-carrier protein] synthase</fullName>
        <ecNumber evidence="1">2.7.7.61</ecNumber>
    </recommendedName>
</protein>
<keyword evidence="3" id="KW-0548">Nucleotidyltransferase</keyword>
<dbReference type="NCBIfam" id="TIGR03124">
    <property type="entry name" value="citrate_citX"/>
    <property type="match status" value="1"/>
</dbReference>
<evidence type="ECO:0000256" key="2">
    <source>
        <dbReference type="ARBA" id="ARBA00022679"/>
    </source>
</evidence>
<name>A0A0B8PEU2_9VIBR</name>
<keyword evidence="5" id="KW-0456">Lyase</keyword>
<evidence type="ECO:0000313" key="6">
    <source>
        <dbReference type="Proteomes" id="UP000031670"/>
    </source>
</evidence>
<dbReference type="GO" id="GO:0050519">
    <property type="term" value="F:holo-citrate lyase synthase activity"/>
    <property type="evidence" value="ECO:0007669"/>
    <property type="project" value="UniProtKB-EC"/>
</dbReference>
<evidence type="ECO:0000256" key="3">
    <source>
        <dbReference type="ARBA" id="ARBA00022695"/>
    </source>
</evidence>
<gene>
    <name evidence="5" type="ORF">JCM19232_3124</name>
</gene>
<dbReference type="GO" id="GO:0016829">
    <property type="term" value="F:lyase activity"/>
    <property type="evidence" value="ECO:0007669"/>
    <property type="project" value="UniProtKB-KW"/>
</dbReference>
<reference evidence="5 6" key="1">
    <citation type="submission" date="2015-01" db="EMBL/GenBank/DDBJ databases">
        <title>Vibrio sp. C5 JCM 19232 whole genome shotgun sequence.</title>
        <authorList>
            <person name="Sawabe T."/>
            <person name="Meirelles P."/>
            <person name="Feng G."/>
            <person name="Sayaka M."/>
            <person name="Hattori M."/>
            <person name="Ohkuma M."/>
        </authorList>
    </citation>
    <scope>NUCLEOTIDE SEQUENCE [LARGE SCALE GENOMIC DNA]</scope>
    <source>
        <strain evidence="5 6">JCM19232</strain>
    </source>
</reference>
<proteinExistence type="predicted"/>
<evidence type="ECO:0000256" key="4">
    <source>
        <dbReference type="ARBA" id="ARBA00048574"/>
    </source>
</evidence>
<dbReference type="EC" id="2.7.7.61" evidence="1"/>